<name>A0A8J6YZ91_9RHOB</name>
<sequence>MPALVLVADDLTGALDSAVAFAARGMSVTVARGAPALEAALARDPQVLALSTGTREIPAAQARRIHAALAPRLAGTGAILVKKVDSRLKGNIAAELDGLLAGDPRPVLALPALPRLGRIVAAGQVTGHGVAMPIAVAPRLGRPARIPDCRSAAEMA</sequence>
<dbReference type="Pfam" id="PF07005">
    <property type="entry name" value="SBD_N"/>
    <property type="match status" value="1"/>
</dbReference>
<protein>
    <recommendedName>
        <fullName evidence="1">Four-carbon acid sugar kinase N-terminal domain-containing protein</fullName>
    </recommendedName>
</protein>
<dbReference type="Gene3D" id="3.40.50.10840">
    <property type="entry name" value="Putative sugar-binding, N-terminal domain"/>
    <property type="match status" value="1"/>
</dbReference>
<feature type="non-terminal residue" evidence="2">
    <location>
        <position position="156"/>
    </location>
</feature>
<dbReference type="InterPro" id="IPR010737">
    <property type="entry name" value="4-carb_acid_sugar_kinase_N"/>
</dbReference>
<accession>A0A8J6YZ91</accession>
<reference evidence="2" key="1">
    <citation type="submission" date="2020-09" db="EMBL/GenBank/DDBJ databases">
        <title>A novel bacterium of genus Mangrovicoccus, isolated from South China Sea.</title>
        <authorList>
            <person name="Huang H."/>
            <person name="Mo K."/>
            <person name="Hu Y."/>
        </authorList>
    </citation>
    <scope>NUCLEOTIDE SEQUENCE</scope>
    <source>
        <strain evidence="2">HB182678</strain>
    </source>
</reference>
<dbReference type="RefSeq" id="WP_226898642.1">
    <property type="nucleotide sequence ID" value="NZ_JACVXA010000104.1"/>
</dbReference>
<evidence type="ECO:0000313" key="2">
    <source>
        <dbReference type="EMBL" id="MBE3640552.1"/>
    </source>
</evidence>
<feature type="domain" description="Four-carbon acid sugar kinase N-terminal" evidence="1">
    <location>
        <begin position="4"/>
        <end position="130"/>
    </location>
</feature>
<organism evidence="2 3">
    <name type="scientific">Mangrovicoccus algicola</name>
    <dbReference type="NCBI Taxonomy" id="2771008"/>
    <lineage>
        <taxon>Bacteria</taxon>
        <taxon>Pseudomonadati</taxon>
        <taxon>Pseudomonadota</taxon>
        <taxon>Alphaproteobacteria</taxon>
        <taxon>Rhodobacterales</taxon>
        <taxon>Paracoccaceae</taxon>
        <taxon>Mangrovicoccus</taxon>
    </lineage>
</organism>
<dbReference type="AlphaFoldDB" id="A0A8J6YZ91"/>
<keyword evidence="3" id="KW-1185">Reference proteome</keyword>
<proteinExistence type="predicted"/>
<dbReference type="EMBL" id="JACVXA010000104">
    <property type="protein sequence ID" value="MBE3640552.1"/>
    <property type="molecule type" value="Genomic_DNA"/>
</dbReference>
<dbReference type="Proteomes" id="UP000609121">
    <property type="component" value="Unassembled WGS sequence"/>
</dbReference>
<dbReference type="SUPFAM" id="SSF142764">
    <property type="entry name" value="YgbK-like"/>
    <property type="match status" value="1"/>
</dbReference>
<evidence type="ECO:0000259" key="1">
    <source>
        <dbReference type="Pfam" id="PF07005"/>
    </source>
</evidence>
<dbReference type="InterPro" id="IPR037051">
    <property type="entry name" value="4-carb_acid_sugar_kinase_N_sf"/>
</dbReference>
<gene>
    <name evidence="2" type="ORF">ICN82_20305</name>
</gene>
<evidence type="ECO:0000313" key="3">
    <source>
        <dbReference type="Proteomes" id="UP000609121"/>
    </source>
</evidence>
<comment type="caution">
    <text evidence="2">The sequence shown here is derived from an EMBL/GenBank/DDBJ whole genome shotgun (WGS) entry which is preliminary data.</text>
</comment>